<reference evidence="2" key="1">
    <citation type="journal article" date="2014" name="Int. J. Syst. Evol. Microbiol.">
        <title>Complete genome of a new Firmicutes species belonging to the dominant human colonic microbiota ('Ruminococcus bicirculans') reveals two chromosomes and a selective capacity to utilize plant glucans.</title>
        <authorList>
            <consortium name="NISC Comparative Sequencing Program"/>
            <person name="Wegmann U."/>
            <person name="Louis P."/>
            <person name="Goesmann A."/>
            <person name="Henrissat B."/>
            <person name="Duncan S.H."/>
            <person name="Flint H.J."/>
        </authorList>
    </citation>
    <scope>NUCLEOTIDE SEQUENCE</scope>
    <source>
        <strain evidence="2">NBRC 103855</strain>
    </source>
</reference>
<keyword evidence="3" id="KW-1185">Reference proteome</keyword>
<comment type="caution">
    <text evidence="2">The sequence shown here is derived from an EMBL/GenBank/DDBJ whole genome shotgun (WGS) entry which is preliminary data.</text>
</comment>
<evidence type="ECO:0000256" key="1">
    <source>
        <dbReference type="SAM" id="MobiDB-lite"/>
    </source>
</evidence>
<proteinExistence type="predicted"/>
<organism evidence="2 3">
    <name type="scientific">Devosia yakushimensis</name>
    <dbReference type="NCBI Taxonomy" id="470028"/>
    <lineage>
        <taxon>Bacteria</taxon>
        <taxon>Pseudomonadati</taxon>
        <taxon>Pseudomonadota</taxon>
        <taxon>Alphaproteobacteria</taxon>
        <taxon>Hyphomicrobiales</taxon>
        <taxon>Devosiaceae</taxon>
        <taxon>Devosia</taxon>
    </lineage>
</organism>
<protein>
    <submittedName>
        <fullName evidence="2">Uncharacterized protein</fullName>
    </submittedName>
</protein>
<name>A0ABQ5UAL5_9HYPH</name>
<reference evidence="2" key="2">
    <citation type="submission" date="2023-01" db="EMBL/GenBank/DDBJ databases">
        <title>Draft genome sequence of Devosia yakushimensis strain NBRC 103855.</title>
        <authorList>
            <person name="Sun Q."/>
            <person name="Mori K."/>
        </authorList>
    </citation>
    <scope>NUCLEOTIDE SEQUENCE</scope>
    <source>
        <strain evidence="2">NBRC 103855</strain>
    </source>
</reference>
<accession>A0ABQ5UAL5</accession>
<feature type="region of interest" description="Disordered" evidence="1">
    <location>
        <begin position="101"/>
        <end position="120"/>
    </location>
</feature>
<evidence type="ECO:0000313" key="2">
    <source>
        <dbReference type="EMBL" id="GLQ09167.1"/>
    </source>
</evidence>
<evidence type="ECO:0000313" key="3">
    <source>
        <dbReference type="Proteomes" id="UP001161406"/>
    </source>
</evidence>
<dbReference type="Proteomes" id="UP001161406">
    <property type="component" value="Unassembled WGS sequence"/>
</dbReference>
<gene>
    <name evidence="2" type="ORF">GCM10007913_10990</name>
</gene>
<sequence length="120" mass="12718">MRAERDEQVSQNGACVSATADYLSFLQRAPGIDFDQSVADLVVDLTNLLFTPFCRVESEVAVAIRLASLSARTDAQQAQIRLIYQTVNACDFVVTAAIATPSGDSLFGGGDSGGLRASEN</sequence>
<dbReference type="EMBL" id="BSNG01000001">
    <property type="protein sequence ID" value="GLQ09167.1"/>
    <property type="molecule type" value="Genomic_DNA"/>
</dbReference>